<dbReference type="SUPFAM" id="SSF81296">
    <property type="entry name" value="E set domains"/>
    <property type="match status" value="2"/>
</dbReference>
<feature type="domain" description="IPT/TIG" evidence="1">
    <location>
        <begin position="128"/>
        <end position="211"/>
    </location>
</feature>
<protein>
    <recommendedName>
        <fullName evidence="1">IPT/TIG domain-containing protein</fullName>
    </recommendedName>
</protein>
<dbReference type="Gene3D" id="2.60.40.10">
    <property type="entry name" value="Immunoglobulins"/>
    <property type="match status" value="2"/>
</dbReference>
<name>A0A1T5MMK5_9BACT</name>
<accession>A0A1T5MMK5</accession>
<dbReference type="STRING" id="688867.SAMN05660236_5860"/>
<keyword evidence="3" id="KW-1185">Reference proteome</keyword>
<dbReference type="InterPro" id="IPR013783">
    <property type="entry name" value="Ig-like_fold"/>
</dbReference>
<dbReference type="InterPro" id="IPR014756">
    <property type="entry name" value="Ig_E-set"/>
</dbReference>
<dbReference type="Pfam" id="PF12006">
    <property type="entry name" value="DUF3500"/>
    <property type="match status" value="1"/>
</dbReference>
<dbReference type="PROSITE" id="PS51257">
    <property type="entry name" value="PROKAR_LIPOPROTEIN"/>
    <property type="match status" value="1"/>
</dbReference>
<dbReference type="Pfam" id="PF01833">
    <property type="entry name" value="TIG"/>
    <property type="match status" value="2"/>
</dbReference>
<dbReference type="AlphaFoldDB" id="A0A1T5MMK5"/>
<evidence type="ECO:0000313" key="3">
    <source>
        <dbReference type="Proteomes" id="UP000190961"/>
    </source>
</evidence>
<dbReference type="InterPro" id="IPR002909">
    <property type="entry name" value="IPT_dom"/>
</dbReference>
<dbReference type="InterPro" id="IPR021889">
    <property type="entry name" value="DUF3500"/>
</dbReference>
<dbReference type="EMBL" id="FUZU01000005">
    <property type="protein sequence ID" value="SKC89477.1"/>
    <property type="molecule type" value="Genomic_DNA"/>
</dbReference>
<feature type="domain" description="IPT/TIG" evidence="1">
    <location>
        <begin position="41"/>
        <end position="122"/>
    </location>
</feature>
<dbReference type="CDD" id="cd00603">
    <property type="entry name" value="IPT_PCSR"/>
    <property type="match status" value="2"/>
</dbReference>
<organism evidence="2 3">
    <name type="scientific">Ohtaekwangia koreensis</name>
    <dbReference type="NCBI Taxonomy" id="688867"/>
    <lineage>
        <taxon>Bacteria</taxon>
        <taxon>Pseudomonadati</taxon>
        <taxon>Bacteroidota</taxon>
        <taxon>Cytophagia</taxon>
        <taxon>Cytophagales</taxon>
        <taxon>Fulvivirgaceae</taxon>
        <taxon>Ohtaekwangia</taxon>
    </lineage>
</organism>
<proteinExistence type="predicted"/>
<gene>
    <name evidence="2" type="ORF">SAMN05660236_5860</name>
</gene>
<sequence>MMEKMKESMRTLTAMVIGAAIIAVCLFTVSACNDDDDATASPTITSFTPASGVVGTTVIITGTNFSTSISANTVTFNGITATVTAATETQLTVTVPTSATTGKIAVTVNSVTVTSTSDFTITTTSTSAPTITSFTPTSGAEGTTVTITGTNFSTTSASNTVTFNGTAATVTAATATQLTVTVPTGATTGKVAVSVNTSSTTATSTDDFTVTAATTADCSSATTTAEKVVCLAEAFKATLTSTQIASLQIAYTKANAIRWSNLPCGLSCRNGLAFSSLTTTQLAAAKAVIAAASGTSTDEGYSEFLQVNAADDVLGTKSGNTSSYSSGNYIIAFLGAPSTAGTWMLQFGGHHYAQNITYTAGAVVSITPSHQGIEPKTWTTNGTTYAPLASERSGMAEMLASFTTAELASAKNSSTFSDVLMVPGSTSNTMPATKQGIKVSTLSSAAQLKVLAAMAPWVNDLDATSAESFLAIYTSELADTHVTYASNASGTSGNASTFFTANTDYVRIDGPSVWIEFICQTGVVYPSEIHYHTVFRDHKRDYIGL</sequence>
<evidence type="ECO:0000259" key="1">
    <source>
        <dbReference type="SMART" id="SM00429"/>
    </source>
</evidence>
<reference evidence="2 3" key="1">
    <citation type="submission" date="2017-02" db="EMBL/GenBank/DDBJ databases">
        <authorList>
            <person name="Peterson S.W."/>
        </authorList>
    </citation>
    <scope>NUCLEOTIDE SEQUENCE [LARGE SCALE GENOMIC DNA]</scope>
    <source>
        <strain evidence="2 3">DSM 25262</strain>
    </source>
</reference>
<dbReference type="Proteomes" id="UP000190961">
    <property type="component" value="Unassembled WGS sequence"/>
</dbReference>
<evidence type="ECO:0000313" key="2">
    <source>
        <dbReference type="EMBL" id="SKC89477.1"/>
    </source>
</evidence>
<dbReference type="SMART" id="SM00429">
    <property type="entry name" value="IPT"/>
    <property type="match status" value="2"/>
</dbReference>
<dbReference type="PANTHER" id="PTHR37489">
    <property type="entry name" value="DUF3500 DOMAIN-CONTAINING PROTEIN"/>
    <property type="match status" value="1"/>
</dbReference>
<dbReference type="PANTHER" id="PTHR37489:SF1">
    <property type="entry name" value="DUF3500 DOMAIN-CONTAINING PROTEIN"/>
    <property type="match status" value="1"/>
</dbReference>